<dbReference type="AlphaFoldDB" id="A0A1C9CB36"/>
<proteinExistence type="inferred from homology"/>
<protein>
    <recommendedName>
        <fullName evidence="7">Uncharacterized AAA domain-containing protein ycf46</fullName>
    </recommendedName>
</protein>
<dbReference type="SUPFAM" id="SSF52540">
    <property type="entry name" value="P-loop containing nucleoside triphosphate hydrolases"/>
    <property type="match status" value="1"/>
</dbReference>
<evidence type="ECO:0000256" key="7">
    <source>
        <dbReference type="ARBA" id="ARBA00040480"/>
    </source>
</evidence>
<reference evidence="9" key="1">
    <citation type="journal article" date="2016" name="BMC Biol.">
        <title>Parallel evolution of highly conserved plastid genome architecture in red seaweeds and seed plants.</title>
        <authorList>
            <person name="Lee J."/>
            <person name="Cho C.H."/>
            <person name="Park S.I."/>
            <person name="Choi J.W."/>
            <person name="Song H.S."/>
            <person name="West J.A."/>
            <person name="Bhattacharya D."/>
            <person name="Yoon H.S."/>
        </authorList>
    </citation>
    <scope>NUCLEOTIDE SEQUENCE</scope>
</reference>
<keyword evidence="3 9" id="KW-0934">Plastid</keyword>
<dbReference type="GO" id="GO:0016887">
    <property type="term" value="F:ATP hydrolysis activity"/>
    <property type="evidence" value="ECO:0007669"/>
    <property type="project" value="InterPro"/>
</dbReference>
<dbReference type="Gene3D" id="1.10.8.60">
    <property type="match status" value="1"/>
</dbReference>
<dbReference type="EMBL" id="KX284715">
    <property type="protein sequence ID" value="AOM65592.1"/>
    <property type="molecule type" value="Genomic_DNA"/>
</dbReference>
<evidence type="ECO:0000256" key="3">
    <source>
        <dbReference type="ARBA" id="ARBA00022640"/>
    </source>
</evidence>
<dbReference type="Gene3D" id="3.40.50.300">
    <property type="entry name" value="P-loop containing nucleotide triphosphate hydrolases"/>
    <property type="match status" value="1"/>
</dbReference>
<dbReference type="GO" id="GO:0009507">
    <property type="term" value="C:chloroplast"/>
    <property type="evidence" value="ECO:0007669"/>
    <property type="project" value="UniProtKB-SubCell"/>
</dbReference>
<comment type="subcellular location">
    <subcellularLocation>
        <location evidence="1">Plastid</location>
        <location evidence="1">Chloroplast</location>
    </subcellularLocation>
</comment>
<keyword evidence="2" id="KW-0150">Chloroplast</keyword>
<dbReference type="RefSeq" id="YP_009293904.1">
    <property type="nucleotide sequence ID" value="NC_031145.1"/>
</dbReference>
<sequence>MNFEDELKLLLKTRHLFIYILTDEEERIEHLISKLINNSFSSTIYYWDFIDGYQGNPNYINHAQRNPLEALEFIENMTSETPKIFVLRDFSSFMHEKSVIRKIRNLSRKLRNSRSNILILTQELNIPILLKDIMTVIEFSLPSIREIHLELVRLLNILEVNFSSNLILDLAVAYKGLPIERIRRSMCKLISSYRIEDNLLDLILEEKKQIIKQTEILEFYPFSNNLDDIGGLDNLKNWLKRRSECFSNKAINYGLPSPKGVLLVGIQGTGKSLSAKAISREWKLPLLRLDIGKLFAGIVGESEARVRMMIRLAEASSPCVLWIDEIDKAFSGTSNNRDSGTTSRVFVTFLTWLSEKKSPVFVVATANNCMYLRPELLRKGRFDEIFFLDLPNIRERNSIFKVHLMSARPLTWHDYDLNYLSSITEGFSGAEIQQSIIEGMHKAFYEKREFITLDIVDAINDFIPLSFTDQVTISELQRWASLGKVRLASKSVEI</sequence>
<dbReference type="CDD" id="cd19507">
    <property type="entry name" value="RecA-like_Ycf46-like"/>
    <property type="match status" value="1"/>
</dbReference>
<dbReference type="PANTHER" id="PTHR42960">
    <property type="entry name" value="YCF46 PROTEIN"/>
    <property type="match status" value="1"/>
</dbReference>
<evidence type="ECO:0000256" key="1">
    <source>
        <dbReference type="ARBA" id="ARBA00004229"/>
    </source>
</evidence>
<keyword evidence="5" id="KW-0067">ATP-binding</keyword>
<evidence type="ECO:0000256" key="2">
    <source>
        <dbReference type="ARBA" id="ARBA00022528"/>
    </source>
</evidence>
<feature type="domain" description="AAA+ ATPase" evidence="8">
    <location>
        <begin position="257"/>
        <end position="392"/>
    </location>
</feature>
<name>A0A1C9CB36_9FLOR</name>
<dbReference type="InterPro" id="IPR027417">
    <property type="entry name" value="P-loop_NTPase"/>
</dbReference>
<dbReference type="GeneID" id="29069888"/>
<comment type="similarity">
    <text evidence="6">Belongs to the AAA ATPase family. Highly divergent.</text>
</comment>
<evidence type="ECO:0000256" key="4">
    <source>
        <dbReference type="ARBA" id="ARBA00022741"/>
    </source>
</evidence>
<accession>A0A1C9CB36</accession>
<dbReference type="SMART" id="SM00382">
    <property type="entry name" value="AAA"/>
    <property type="match status" value="1"/>
</dbReference>
<geneLocation type="plastid" evidence="9"/>
<evidence type="ECO:0000259" key="8">
    <source>
        <dbReference type="SMART" id="SM00382"/>
    </source>
</evidence>
<organism evidence="9">
    <name type="scientific">Ahnfeltia plicata</name>
    <dbReference type="NCBI Taxonomy" id="28023"/>
    <lineage>
        <taxon>Eukaryota</taxon>
        <taxon>Rhodophyta</taxon>
        <taxon>Florideophyceae</taxon>
        <taxon>Ahnfeltiophycidae</taxon>
        <taxon>Ahnfeltiales</taxon>
        <taxon>Ahnfeltiaceae</taxon>
        <taxon>Ahnfeltia</taxon>
    </lineage>
</organism>
<gene>
    <name evidence="9" type="primary">ycf46</name>
    <name evidence="9" type="ORF">Ahnf_107</name>
</gene>
<dbReference type="InterPro" id="IPR003593">
    <property type="entry name" value="AAA+_ATPase"/>
</dbReference>
<keyword evidence="4" id="KW-0547">Nucleotide-binding</keyword>
<dbReference type="GO" id="GO:0005524">
    <property type="term" value="F:ATP binding"/>
    <property type="evidence" value="ECO:0007669"/>
    <property type="project" value="UniProtKB-KW"/>
</dbReference>
<dbReference type="InterPro" id="IPR052381">
    <property type="entry name" value="AAA_domain_protein"/>
</dbReference>
<dbReference type="Pfam" id="PF00004">
    <property type="entry name" value="AAA"/>
    <property type="match status" value="1"/>
</dbReference>
<evidence type="ECO:0000256" key="5">
    <source>
        <dbReference type="ARBA" id="ARBA00022840"/>
    </source>
</evidence>
<evidence type="ECO:0000313" key="9">
    <source>
        <dbReference type="EMBL" id="AOM65592.1"/>
    </source>
</evidence>
<dbReference type="InterPro" id="IPR003959">
    <property type="entry name" value="ATPase_AAA_core"/>
</dbReference>
<evidence type="ECO:0000256" key="6">
    <source>
        <dbReference type="ARBA" id="ARBA00038088"/>
    </source>
</evidence>
<dbReference type="PANTHER" id="PTHR42960:SF1">
    <property type="entry name" value="YCF46 PROTEIN"/>
    <property type="match status" value="1"/>
</dbReference>